<dbReference type="EMBL" id="BOOB01000009">
    <property type="protein sequence ID" value="GIH31110.1"/>
    <property type="molecule type" value="Genomic_DNA"/>
</dbReference>
<proteinExistence type="predicted"/>
<dbReference type="Proteomes" id="UP000651728">
    <property type="component" value="Unassembled WGS sequence"/>
</dbReference>
<comment type="caution">
    <text evidence="1">The sequence shown here is derived from an EMBL/GenBank/DDBJ whole genome shotgun (WGS) entry which is preliminary data.</text>
</comment>
<sequence length="385" mass="41978">MPTRRVPTPVLTTRALNRALLDRQMLLRRHDMKALAAIEHLVGMQSQAPLSPYVGLWTRLLGFRHEDLADLLTGRSAVRIALMRSTIHLVSADDCLALRPVVQPVIDRWLRTSGAGRLAEADLREVDAAARALMEERPLTFAELAVRLGEKLGERWPDGEALARAVRAIVPLVQVPPRGVWGASSQARHVPAESWLGRPLGDGPAAGDAAGHMVLRYLGAFGPASVADMRVWSGLTGLRSVVKRLDLVAYRDENGVELLDVPGAAPPEPDAEAPVRFLPEFDNLLLSHADRRRIIADEHRRRVFTVNGIIRATILVDGFVAGLWRIERAGETATLEIEPFAPLAPAARDALADEGERLLGFAADRAASHAVRFLDGRRPAATIGT</sequence>
<accession>A0ABQ4F8J1</accession>
<keyword evidence="2" id="KW-1185">Reference proteome</keyword>
<reference evidence="1 2" key="1">
    <citation type="submission" date="2021-01" db="EMBL/GenBank/DDBJ databases">
        <title>Whole genome shotgun sequence of Microbispora amethystogenes NBRC 101907.</title>
        <authorList>
            <person name="Komaki H."/>
            <person name="Tamura T."/>
        </authorList>
    </citation>
    <scope>NUCLEOTIDE SEQUENCE [LARGE SCALE GENOMIC DNA]</scope>
    <source>
        <strain evidence="1 2">NBRC 101907</strain>
    </source>
</reference>
<protein>
    <recommendedName>
        <fullName evidence="3">Winged helix DNA-binding domain-containing protein</fullName>
    </recommendedName>
</protein>
<evidence type="ECO:0000313" key="1">
    <source>
        <dbReference type="EMBL" id="GIH31110.1"/>
    </source>
</evidence>
<dbReference type="InterPro" id="IPR009351">
    <property type="entry name" value="AlkZ-like"/>
</dbReference>
<evidence type="ECO:0000313" key="2">
    <source>
        <dbReference type="Proteomes" id="UP000651728"/>
    </source>
</evidence>
<dbReference type="Pfam" id="PF06224">
    <property type="entry name" value="AlkZ-like"/>
    <property type="match status" value="1"/>
</dbReference>
<dbReference type="PANTHER" id="PTHR38479:SF2">
    <property type="entry name" value="WINGED HELIX DNA-BINDING DOMAIN-CONTAINING PROTEIN"/>
    <property type="match status" value="1"/>
</dbReference>
<gene>
    <name evidence="1" type="ORF">Mam01_12740</name>
</gene>
<organism evidence="1 2">
    <name type="scientific">Microbispora amethystogenes</name>
    <dbReference type="NCBI Taxonomy" id="1427754"/>
    <lineage>
        <taxon>Bacteria</taxon>
        <taxon>Bacillati</taxon>
        <taxon>Actinomycetota</taxon>
        <taxon>Actinomycetes</taxon>
        <taxon>Streptosporangiales</taxon>
        <taxon>Streptosporangiaceae</taxon>
        <taxon>Microbispora</taxon>
    </lineage>
</organism>
<name>A0ABQ4F8J1_9ACTN</name>
<dbReference type="RefSeq" id="WP_239101077.1">
    <property type="nucleotide sequence ID" value="NZ_BAABEJ010000005.1"/>
</dbReference>
<evidence type="ECO:0008006" key="3">
    <source>
        <dbReference type="Google" id="ProtNLM"/>
    </source>
</evidence>
<dbReference type="PANTHER" id="PTHR38479">
    <property type="entry name" value="LMO0824 PROTEIN"/>
    <property type="match status" value="1"/>
</dbReference>